<dbReference type="Proteomes" id="UP001212841">
    <property type="component" value="Unassembled WGS sequence"/>
</dbReference>
<proteinExistence type="predicted"/>
<protein>
    <submittedName>
        <fullName evidence="3">Uncharacterized protein</fullName>
    </submittedName>
</protein>
<feature type="transmembrane region" description="Helical" evidence="2">
    <location>
        <begin position="169"/>
        <end position="187"/>
    </location>
</feature>
<sequence length="571" mass="62736">MVTSMISEDSCPSTTLTNTAFLPSRTNAASDTSDIDDDLEPASSHIPHILSELQPHPHLSFPNNVHPTIRRPSLIPYTSNWTFLCTNVRYQFLPAVPVIAAIAFLTWVSKVAWISYMRDDRWPARWPRSVADIAMFGLYLNWVARYSIVFTWCFRIAKAPCYGIMNMTCNGIAGAIEILIPVLSAHYKPSMTIWQRIGIFMGCNIVSAMINSTRNMNPKYAKPDMAETFRKTPTWVKPIAGPLVVLSGHISWIAIAASFHLSENSTDAALTYKTVLALLYCGIGYPIIKQIATLILAGIPHPESLIDEQMRQVFAFETYYSIPGNIINLKVSTHWRFIIVLLGSITVETISRIVFMRLLKMELEKLILKDQSDGEEGFGSCRSKSGLTGEGEAGKNAVPLVGVRSFVGNKAFGGKTEARSLSRHPKSTTPKETTPPTAADSPHAAADASRRLWATRQFATGISQNSAILSAIFSIMTLGSDYDALPTGSSPDNVGPGMEWGTILWRGFVVYMVYAVRNIGCEILEERVLGVRYSVQAGTLPKPGWNVYVDAVGMGVSSAVGNIIVLQNGLF</sequence>
<dbReference type="AlphaFoldDB" id="A0AAD5S2F2"/>
<comment type="caution">
    <text evidence="3">The sequence shown here is derived from an EMBL/GenBank/DDBJ whole genome shotgun (WGS) entry which is preliminary data.</text>
</comment>
<reference evidence="3" key="1">
    <citation type="submission" date="2020-05" db="EMBL/GenBank/DDBJ databases">
        <title>Phylogenomic resolution of chytrid fungi.</title>
        <authorList>
            <person name="Stajich J.E."/>
            <person name="Amses K."/>
            <person name="Simmons R."/>
            <person name="Seto K."/>
            <person name="Myers J."/>
            <person name="Bonds A."/>
            <person name="Quandt C.A."/>
            <person name="Barry K."/>
            <person name="Liu P."/>
            <person name="Grigoriev I."/>
            <person name="Longcore J.E."/>
            <person name="James T.Y."/>
        </authorList>
    </citation>
    <scope>NUCLEOTIDE SEQUENCE</scope>
    <source>
        <strain evidence="3">JEL0318</strain>
    </source>
</reference>
<keyword evidence="2" id="KW-0812">Transmembrane</keyword>
<feature type="transmembrane region" description="Helical" evidence="2">
    <location>
        <begin position="136"/>
        <end position="157"/>
    </location>
</feature>
<keyword evidence="2" id="KW-0472">Membrane</keyword>
<organism evidence="3 4">
    <name type="scientific">Rhizophlyctis rosea</name>
    <dbReference type="NCBI Taxonomy" id="64517"/>
    <lineage>
        <taxon>Eukaryota</taxon>
        <taxon>Fungi</taxon>
        <taxon>Fungi incertae sedis</taxon>
        <taxon>Chytridiomycota</taxon>
        <taxon>Chytridiomycota incertae sedis</taxon>
        <taxon>Chytridiomycetes</taxon>
        <taxon>Rhizophlyctidales</taxon>
        <taxon>Rhizophlyctidaceae</taxon>
        <taxon>Rhizophlyctis</taxon>
    </lineage>
</organism>
<evidence type="ECO:0000313" key="3">
    <source>
        <dbReference type="EMBL" id="KAJ3037130.1"/>
    </source>
</evidence>
<feature type="region of interest" description="Disordered" evidence="1">
    <location>
        <begin position="415"/>
        <end position="446"/>
    </location>
</feature>
<feature type="transmembrane region" description="Helical" evidence="2">
    <location>
        <begin position="92"/>
        <end position="116"/>
    </location>
</feature>
<feature type="transmembrane region" description="Helical" evidence="2">
    <location>
        <begin position="234"/>
        <end position="255"/>
    </location>
</feature>
<accession>A0AAD5S2F2</accession>
<feature type="transmembrane region" description="Helical" evidence="2">
    <location>
        <begin position="335"/>
        <end position="355"/>
    </location>
</feature>
<keyword evidence="2" id="KW-1133">Transmembrane helix</keyword>
<keyword evidence="4" id="KW-1185">Reference proteome</keyword>
<dbReference type="EMBL" id="JADGJD010001865">
    <property type="protein sequence ID" value="KAJ3037130.1"/>
    <property type="molecule type" value="Genomic_DNA"/>
</dbReference>
<evidence type="ECO:0000313" key="4">
    <source>
        <dbReference type="Proteomes" id="UP001212841"/>
    </source>
</evidence>
<gene>
    <name evidence="3" type="ORF">HK097_003603</name>
</gene>
<feature type="compositionally biased region" description="Low complexity" evidence="1">
    <location>
        <begin position="427"/>
        <end position="446"/>
    </location>
</feature>
<feature type="transmembrane region" description="Helical" evidence="2">
    <location>
        <begin position="193"/>
        <end position="213"/>
    </location>
</feature>
<name>A0AAD5S2F2_9FUNG</name>
<evidence type="ECO:0000256" key="2">
    <source>
        <dbReference type="SAM" id="Phobius"/>
    </source>
</evidence>
<evidence type="ECO:0000256" key="1">
    <source>
        <dbReference type="SAM" id="MobiDB-lite"/>
    </source>
</evidence>